<comment type="cofactor">
    <cofactor evidence="2">
        <name>FAD</name>
        <dbReference type="ChEBI" id="CHEBI:57692"/>
    </cofactor>
</comment>
<evidence type="ECO:0000256" key="10">
    <source>
        <dbReference type="ARBA" id="ARBA00023002"/>
    </source>
</evidence>
<comment type="subcellular location">
    <subcellularLocation>
        <location evidence="3">Cytoplasm</location>
    </subcellularLocation>
</comment>
<dbReference type="PANTHER" id="PTHR31457">
    <property type="entry name" value="METHYLMALONIC ACIDURIA AND HOMOCYSTINURIA TYPE C PROTEIN"/>
    <property type="match status" value="1"/>
</dbReference>
<dbReference type="Pfam" id="PF16690">
    <property type="entry name" value="MMACHC"/>
    <property type="match status" value="1"/>
</dbReference>
<evidence type="ECO:0000256" key="3">
    <source>
        <dbReference type="ARBA" id="ARBA00004496"/>
    </source>
</evidence>
<evidence type="ECO:0000256" key="5">
    <source>
        <dbReference type="ARBA" id="ARBA00022490"/>
    </source>
</evidence>
<reference evidence="12 13" key="1">
    <citation type="submission" date="2016-04" db="EMBL/GenBank/DDBJ databases">
        <title>The genome of Intoshia linei affirms orthonectids as highly simplified spiralians.</title>
        <authorList>
            <person name="Mikhailov K.V."/>
            <person name="Slusarev G.S."/>
            <person name="Nikitin M.A."/>
            <person name="Logacheva M.D."/>
            <person name="Penin A."/>
            <person name="Aleoshin V."/>
            <person name="Panchin Y.V."/>
        </authorList>
    </citation>
    <scope>NUCLEOTIDE SEQUENCE [LARGE SCALE GENOMIC DNA]</scope>
    <source>
        <strain evidence="12">Intl2013</strain>
        <tissue evidence="12">Whole animal</tissue>
    </source>
</reference>
<dbReference type="CDD" id="cd12959">
    <property type="entry name" value="MMACHC-like"/>
    <property type="match status" value="1"/>
</dbReference>
<evidence type="ECO:0000256" key="6">
    <source>
        <dbReference type="ARBA" id="ARBA00022630"/>
    </source>
</evidence>
<keyword evidence="5" id="KW-0963">Cytoplasm</keyword>
<dbReference type="GO" id="GO:0033787">
    <property type="term" value="F:cyanocobalamin reductase (cyanide-eliminating) (NADP+) activity"/>
    <property type="evidence" value="ECO:0007669"/>
    <property type="project" value="TreeGrafter"/>
</dbReference>
<proteinExistence type="inferred from homology"/>
<keyword evidence="6" id="KW-0285">Flavoprotein</keyword>
<dbReference type="OrthoDB" id="409189at2759"/>
<organism evidence="12 13">
    <name type="scientific">Intoshia linei</name>
    <dbReference type="NCBI Taxonomy" id="1819745"/>
    <lineage>
        <taxon>Eukaryota</taxon>
        <taxon>Metazoa</taxon>
        <taxon>Spiralia</taxon>
        <taxon>Lophotrochozoa</taxon>
        <taxon>Mesozoa</taxon>
        <taxon>Orthonectida</taxon>
        <taxon>Rhopaluridae</taxon>
        <taxon>Intoshia</taxon>
    </lineage>
</organism>
<protein>
    <recommendedName>
        <fullName evidence="11">Cyanocobalamin reductase (cyanide-eliminating)</fullName>
    </recommendedName>
</protein>
<gene>
    <name evidence="12" type="ORF">A3Q56_07796</name>
</gene>
<keyword evidence="7" id="KW-0288">FMN</keyword>
<sequence>MTTNLDKNFQTFENRVLNGGFKIYSFKLSDYNNVVNEDFQIENNDKIGILLISIPRMFEMTFIPFTNKCSNLININVDPIDLCIKHFIESNLKNCDLNMFDVIYDYEMDHFNKPKILMQSIGHVSSAAYYYPSTDNSKMKLGLSVHPSYGGWFAFRAVLIEKKNDGIFQNSCYFNEKFVKNYTFNSPINVLKGIDSEKILIDFNQNWKNNNYRNCIKTVDVYSKIQQNYFITPSHLRINYLKKIGVL</sequence>
<evidence type="ECO:0000256" key="4">
    <source>
        <dbReference type="ARBA" id="ARBA00007762"/>
    </source>
</evidence>
<evidence type="ECO:0000256" key="7">
    <source>
        <dbReference type="ARBA" id="ARBA00022643"/>
    </source>
</evidence>
<dbReference type="GO" id="GO:0009235">
    <property type="term" value="P:cobalamin metabolic process"/>
    <property type="evidence" value="ECO:0007669"/>
    <property type="project" value="TreeGrafter"/>
</dbReference>
<dbReference type="GO" id="GO:0005737">
    <property type="term" value="C:cytoplasm"/>
    <property type="evidence" value="ECO:0007669"/>
    <property type="project" value="UniProtKB-SubCell"/>
</dbReference>
<accession>A0A177AR68</accession>
<dbReference type="AlphaFoldDB" id="A0A177AR68"/>
<evidence type="ECO:0000256" key="11">
    <source>
        <dbReference type="ARBA" id="ARBA00031313"/>
    </source>
</evidence>
<evidence type="ECO:0000313" key="12">
    <source>
        <dbReference type="EMBL" id="OAF64488.1"/>
    </source>
</evidence>
<dbReference type="GO" id="GO:0071949">
    <property type="term" value="F:FAD binding"/>
    <property type="evidence" value="ECO:0007669"/>
    <property type="project" value="TreeGrafter"/>
</dbReference>
<dbReference type="EMBL" id="LWCA01001797">
    <property type="protein sequence ID" value="OAF64488.1"/>
    <property type="molecule type" value="Genomic_DNA"/>
</dbReference>
<dbReference type="GO" id="GO:0032451">
    <property type="term" value="F:demethylase activity"/>
    <property type="evidence" value="ECO:0007669"/>
    <property type="project" value="TreeGrafter"/>
</dbReference>
<evidence type="ECO:0000256" key="2">
    <source>
        <dbReference type="ARBA" id="ARBA00001974"/>
    </source>
</evidence>
<keyword evidence="10" id="KW-0560">Oxidoreductase</keyword>
<keyword evidence="8" id="KW-0274">FAD</keyword>
<evidence type="ECO:0000256" key="9">
    <source>
        <dbReference type="ARBA" id="ARBA00022857"/>
    </source>
</evidence>
<dbReference type="PANTHER" id="PTHR31457:SF2">
    <property type="entry name" value="CYANOCOBALAMIN REDUCTASE _ ALKYLCOBALAMIN DEALKYLASE"/>
    <property type="match status" value="1"/>
</dbReference>
<keyword evidence="9" id="KW-0521">NADP</keyword>
<comment type="similarity">
    <text evidence="4">Belongs to the MMACHC family.</text>
</comment>
<evidence type="ECO:0000313" key="13">
    <source>
        <dbReference type="Proteomes" id="UP000078046"/>
    </source>
</evidence>
<comment type="cofactor">
    <cofactor evidence="1">
        <name>FMN</name>
        <dbReference type="ChEBI" id="CHEBI:58210"/>
    </cofactor>
</comment>
<keyword evidence="13" id="KW-1185">Reference proteome</keyword>
<evidence type="ECO:0000256" key="1">
    <source>
        <dbReference type="ARBA" id="ARBA00001917"/>
    </source>
</evidence>
<name>A0A177AR68_9BILA</name>
<dbReference type="Proteomes" id="UP000078046">
    <property type="component" value="Unassembled WGS sequence"/>
</dbReference>
<comment type="caution">
    <text evidence="12">The sequence shown here is derived from an EMBL/GenBank/DDBJ whole genome shotgun (WGS) entry which is preliminary data.</text>
</comment>
<evidence type="ECO:0000256" key="8">
    <source>
        <dbReference type="ARBA" id="ARBA00022827"/>
    </source>
</evidence>
<dbReference type="InterPro" id="IPR032037">
    <property type="entry name" value="MMACHC"/>
</dbReference>